<sequence>MRFKTNLKAGILLYAMLMASVFLLVLQVYLSQMTQFHKEYQAQIAYVKARLMAEMIHQNPSQPSGHLSFKEGEATYTCRKGQQLITIDLGHKRRYQFQYPKQTEEEAKENTSRTKSSHLAPSSPLN</sequence>
<keyword evidence="4" id="KW-1185">Reference proteome</keyword>
<evidence type="ECO:0000256" key="1">
    <source>
        <dbReference type="SAM" id="MobiDB-lite"/>
    </source>
</evidence>
<evidence type="ECO:0000256" key="2">
    <source>
        <dbReference type="SAM" id="Phobius"/>
    </source>
</evidence>
<keyword evidence="2" id="KW-1133">Transmembrane helix</keyword>
<feature type="compositionally biased region" description="Basic and acidic residues" evidence="1">
    <location>
        <begin position="102"/>
        <end position="112"/>
    </location>
</feature>
<keyword evidence="2" id="KW-0472">Membrane</keyword>
<evidence type="ECO:0000313" key="4">
    <source>
        <dbReference type="Proteomes" id="UP000280759"/>
    </source>
</evidence>
<keyword evidence="2" id="KW-0812">Transmembrane</keyword>
<feature type="compositionally biased region" description="Polar residues" evidence="1">
    <location>
        <begin position="113"/>
        <end position="126"/>
    </location>
</feature>
<dbReference type="InterPro" id="IPR047665">
    <property type="entry name" value="ComGG_streptococcus-type"/>
</dbReference>
<proteinExistence type="predicted"/>
<dbReference type="EMBL" id="UXEP01000001">
    <property type="protein sequence ID" value="VDC41573.1"/>
    <property type="molecule type" value="Genomic_DNA"/>
</dbReference>
<dbReference type="Proteomes" id="UP000280759">
    <property type="component" value="Unassembled WGS sequence"/>
</dbReference>
<evidence type="ECO:0008006" key="5">
    <source>
        <dbReference type="Google" id="ProtNLM"/>
    </source>
</evidence>
<protein>
    <recommendedName>
        <fullName evidence="5">Competence protein ComG</fullName>
    </recommendedName>
</protein>
<dbReference type="AlphaFoldDB" id="A0A3P5XM57"/>
<reference evidence="3 4" key="1">
    <citation type="submission" date="2018-10" db="EMBL/GenBank/DDBJ databases">
        <authorList>
            <consortium name="Molecular Microbiology and Infection Unit (UMMI)"/>
            <person name="Machado M."/>
        </authorList>
    </citation>
    <scope>NUCLEOTIDE SEQUENCE [LARGE SCALE GENOMIC DNA]</scope>
    <source>
        <strain evidence="3">FMV2238.02</strain>
    </source>
</reference>
<feature type="transmembrane region" description="Helical" evidence="2">
    <location>
        <begin position="12"/>
        <end position="30"/>
    </location>
</feature>
<accession>A0A3P5XM57</accession>
<name>A0A3P5XM57_STRCB</name>
<gene>
    <name evidence="3" type="ORF">FMV2238Y02_00600</name>
</gene>
<feature type="region of interest" description="Disordered" evidence="1">
    <location>
        <begin position="98"/>
        <end position="126"/>
    </location>
</feature>
<dbReference type="RefSeq" id="WP_125073625.1">
    <property type="nucleotide sequence ID" value="NZ_CP053792.1"/>
</dbReference>
<organism evidence="3 4">
    <name type="scientific">Streptococcus canis</name>
    <dbReference type="NCBI Taxonomy" id="1329"/>
    <lineage>
        <taxon>Bacteria</taxon>
        <taxon>Bacillati</taxon>
        <taxon>Bacillota</taxon>
        <taxon>Bacilli</taxon>
        <taxon>Lactobacillales</taxon>
        <taxon>Streptococcaceae</taxon>
        <taxon>Streptococcus</taxon>
    </lineage>
</organism>
<dbReference type="NCBIfam" id="NF041014">
    <property type="entry name" value="pilin_ComGG_2"/>
    <property type="match status" value="1"/>
</dbReference>
<evidence type="ECO:0000313" key="3">
    <source>
        <dbReference type="EMBL" id="VDC41573.1"/>
    </source>
</evidence>